<feature type="active site" description="Proton donor" evidence="1">
    <location>
        <position position="458"/>
    </location>
</feature>
<keyword evidence="7" id="KW-1185">Reference proteome</keyword>
<evidence type="ECO:0000256" key="2">
    <source>
        <dbReference type="PIRSR" id="PIRSR638964-3"/>
    </source>
</evidence>
<dbReference type="InterPro" id="IPR015289">
    <property type="entry name" value="A-L-arabinofuranosidase_B_cat"/>
</dbReference>
<feature type="region of interest" description="Disordered" evidence="3">
    <location>
        <begin position="129"/>
        <end position="183"/>
    </location>
</feature>
<feature type="disulfide bond" evidence="2">
    <location>
        <begin position="187"/>
        <end position="197"/>
    </location>
</feature>
<feature type="disulfide bond" evidence="2">
    <location>
        <begin position="247"/>
        <end position="252"/>
    </location>
</feature>
<dbReference type="EMBL" id="JAGSXH010000153">
    <property type="protein sequence ID" value="MBS2966472.1"/>
    <property type="molecule type" value="Genomic_DNA"/>
</dbReference>
<feature type="disulfide bond" evidence="2">
    <location>
        <begin position="338"/>
        <end position="339"/>
    </location>
</feature>
<dbReference type="RefSeq" id="WP_211471581.1">
    <property type="nucleotide sequence ID" value="NZ_JAGSXH010000153.1"/>
</dbReference>
<sequence>MKRIDHRAWVASGVAAVVVAAGLTVAATSAQAASGCQVSYTVSSQWPGGFGANVTVTNLGSAVSSWQLAWSFAAGQTITQLWNGTYTQSGSNVTVTNVSYNGSIPTGGSVNFGFNGSWTTSNPVPGSFALNGTTCDGSTSGGSGSPTPTASATPTPTPSTSASASASASASPSASPSTTPPATKQPCDIYAAGGTPCVAAHSTVRALYAAYSGPLYQVRRSSDNSTKDIGVLAAGGVVNAAAQDSFCAGTSCVITVVYDQSGHGNSVAYQGSGGAGGHDSPSTATTETLSAGGKKAYSLYIKPGNSYWHNGSSSGMPLGSAPQGAYMVTSGTHVNGGCCFDYGNSETDRRADGAGAMDAINFSTSCWFGGCSGSGPWVQADLEYGLFPGGGTAWNPNQRAFNSKFVTAMLKNNGTTQMALKGANAQSGGLTTLWSGSLPPGYNPMKQQGAIILGSGGDCCATNTNLSQGTFYEGAVTAGYPSDATDNAVQANIVAAGYQ</sequence>
<dbReference type="InterPro" id="IPR008965">
    <property type="entry name" value="CBM2/CBM3_carb-bd_dom_sf"/>
</dbReference>
<dbReference type="Pfam" id="PF00553">
    <property type="entry name" value="CBM_2"/>
    <property type="match status" value="1"/>
</dbReference>
<dbReference type="GO" id="GO:0019566">
    <property type="term" value="P:arabinose metabolic process"/>
    <property type="evidence" value="ECO:0007669"/>
    <property type="project" value="InterPro"/>
</dbReference>
<feature type="active site" description="Nucleophile" evidence="1">
    <location>
        <position position="383"/>
    </location>
</feature>
<dbReference type="AlphaFoldDB" id="A0A8J8BDQ0"/>
<dbReference type="GO" id="GO:0045490">
    <property type="term" value="P:pectin catabolic process"/>
    <property type="evidence" value="ECO:0007669"/>
    <property type="project" value="TreeGrafter"/>
</dbReference>
<evidence type="ECO:0000256" key="3">
    <source>
        <dbReference type="SAM" id="MobiDB-lite"/>
    </source>
</evidence>
<accession>A0A8J8BDQ0</accession>
<dbReference type="GO" id="GO:0046556">
    <property type="term" value="F:alpha-L-arabinofuranosidase activity"/>
    <property type="evidence" value="ECO:0007669"/>
    <property type="project" value="InterPro"/>
</dbReference>
<gene>
    <name evidence="6" type="ORF">KGA66_25755</name>
</gene>
<dbReference type="Gene3D" id="2.60.40.290">
    <property type="match status" value="1"/>
</dbReference>
<evidence type="ECO:0000256" key="4">
    <source>
        <dbReference type="SAM" id="SignalP"/>
    </source>
</evidence>
<dbReference type="Pfam" id="PF09206">
    <property type="entry name" value="ArabFuran-catal"/>
    <property type="match status" value="1"/>
</dbReference>
<keyword evidence="2" id="KW-1015">Disulfide bond</keyword>
<feature type="chain" id="PRO_5035244471" evidence="4">
    <location>
        <begin position="33"/>
        <end position="499"/>
    </location>
</feature>
<feature type="signal peptide" evidence="4">
    <location>
        <begin position="1"/>
        <end position="32"/>
    </location>
</feature>
<evidence type="ECO:0000256" key="1">
    <source>
        <dbReference type="PIRSR" id="PIRSR638964-1"/>
    </source>
</evidence>
<dbReference type="GO" id="GO:0030247">
    <property type="term" value="F:polysaccharide binding"/>
    <property type="evidence" value="ECO:0007669"/>
    <property type="project" value="UniProtKB-UniRule"/>
</dbReference>
<keyword evidence="4" id="KW-0732">Signal</keyword>
<dbReference type="Proteomes" id="UP000677913">
    <property type="component" value="Unassembled WGS sequence"/>
</dbReference>
<organism evidence="6 7">
    <name type="scientific">Actinocrinis puniceicyclus</name>
    <dbReference type="NCBI Taxonomy" id="977794"/>
    <lineage>
        <taxon>Bacteria</taxon>
        <taxon>Bacillati</taxon>
        <taxon>Actinomycetota</taxon>
        <taxon>Actinomycetes</taxon>
        <taxon>Catenulisporales</taxon>
        <taxon>Actinospicaceae</taxon>
        <taxon>Actinocrinis</taxon>
    </lineage>
</organism>
<dbReference type="InterPro" id="IPR001919">
    <property type="entry name" value="CBD2"/>
</dbReference>
<dbReference type="InterPro" id="IPR013320">
    <property type="entry name" value="ConA-like_dom_sf"/>
</dbReference>
<dbReference type="PROSITE" id="PS51173">
    <property type="entry name" value="CBM2"/>
    <property type="match status" value="1"/>
</dbReference>
<protein>
    <submittedName>
        <fullName evidence="6">Cellulose binding domain-containing protein</fullName>
    </submittedName>
</protein>
<dbReference type="GO" id="GO:0031221">
    <property type="term" value="P:arabinan metabolic process"/>
    <property type="evidence" value="ECO:0007669"/>
    <property type="project" value="InterPro"/>
</dbReference>
<dbReference type="InterPro" id="IPR038964">
    <property type="entry name" value="ABFB"/>
</dbReference>
<comment type="caution">
    <text evidence="6">The sequence shown here is derived from an EMBL/GenBank/DDBJ whole genome shotgun (WGS) entry which is preliminary data.</text>
</comment>
<feature type="compositionally biased region" description="Low complexity" evidence="3">
    <location>
        <begin position="145"/>
        <end position="182"/>
    </location>
</feature>
<proteinExistence type="predicted"/>
<dbReference type="PANTHER" id="PTHR39447">
    <property type="entry name" value="ALPHA-L-ARABINOFURANOSIDASE B"/>
    <property type="match status" value="1"/>
</dbReference>
<dbReference type="SUPFAM" id="SSF49899">
    <property type="entry name" value="Concanavalin A-like lectins/glucanases"/>
    <property type="match status" value="1"/>
</dbReference>
<dbReference type="SMART" id="SM00637">
    <property type="entry name" value="CBD_II"/>
    <property type="match status" value="1"/>
</dbReference>
<dbReference type="InterPro" id="IPR012291">
    <property type="entry name" value="CBM2_carb-bd_dom_sf"/>
</dbReference>
<dbReference type="SUPFAM" id="SSF49384">
    <property type="entry name" value="Carbohydrate-binding domain"/>
    <property type="match status" value="1"/>
</dbReference>
<dbReference type="Gene3D" id="2.60.120.200">
    <property type="match status" value="1"/>
</dbReference>
<reference evidence="6" key="1">
    <citation type="submission" date="2021-04" db="EMBL/GenBank/DDBJ databases">
        <title>Genome based classification of Actinospica acidithermotolerans sp. nov., an actinobacterium isolated from an Indonesian hot spring.</title>
        <authorList>
            <person name="Kusuma A.B."/>
            <person name="Putra K.E."/>
            <person name="Nafisah S."/>
            <person name="Loh J."/>
            <person name="Nouioui I."/>
            <person name="Goodfellow M."/>
        </authorList>
    </citation>
    <scope>NUCLEOTIDE SEQUENCE</scope>
    <source>
        <strain evidence="6">DSM 45618</strain>
    </source>
</reference>
<feature type="domain" description="CBM2" evidence="5">
    <location>
        <begin position="29"/>
        <end position="138"/>
    </location>
</feature>
<evidence type="ECO:0000313" key="7">
    <source>
        <dbReference type="Proteomes" id="UP000677913"/>
    </source>
</evidence>
<evidence type="ECO:0000313" key="6">
    <source>
        <dbReference type="EMBL" id="MBS2966472.1"/>
    </source>
</evidence>
<dbReference type="PANTHER" id="PTHR39447:SF2">
    <property type="entry name" value="ALPHA-L-ARABINOFURANOSIDASE B"/>
    <property type="match status" value="1"/>
</dbReference>
<name>A0A8J8BDQ0_9ACTN</name>
<evidence type="ECO:0000259" key="5">
    <source>
        <dbReference type="PROSITE" id="PS51173"/>
    </source>
</evidence>